<organism evidence="1 2">
    <name type="scientific">Pseudomonas neuropathica</name>
    <dbReference type="NCBI Taxonomy" id="2730425"/>
    <lineage>
        <taxon>Bacteria</taxon>
        <taxon>Pseudomonadati</taxon>
        <taxon>Pseudomonadota</taxon>
        <taxon>Gammaproteobacteria</taxon>
        <taxon>Pseudomonadales</taxon>
        <taxon>Pseudomonadaceae</taxon>
        <taxon>Pseudomonas</taxon>
    </lineage>
</organism>
<evidence type="ECO:0000313" key="2">
    <source>
        <dbReference type="Proteomes" id="UP001622950"/>
    </source>
</evidence>
<sequence length="123" mass="13250">MLLRNLATVSFGVLLSLKALADDKELYGADLTRLESNTNKLSDEKSDYRIVTAYRAEDFFAFDAAAIGPASQKTAIFGSNLAPDKLQGLVELSSSDAYVFTAALSMPEKNPGTVQLAEEQSIP</sequence>
<accession>A0ACC7MR42</accession>
<protein>
    <submittedName>
        <fullName evidence="1">Uncharacterized protein</fullName>
    </submittedName>
</protein>
<reference evidence="1" key="1">
    <citation type="submission" date="2024-11" db="EMBL/GenBank/DDBJ databases">
        <authorList>
            <person name="Lucas J.A."/>
        </authorList>
    </citation>
    <scope>NUCLEOTIDE SEQUENCE</scope>
    <source>
        <strain evidence="1">Z 8.8</strain>
    </source>
</reference>
<proteinExistence type="predicted"/>
<dbReference type="EMBL" id="JBJHQE010000013">
    <property type="protein sequence ID" value="MFK9081014.1"/>
    <property type="molecule type" value="Genomic_DNA"/>
</dbReference>
<dbReference type="Proteomes" id="UP001622950">
    <property type="component" value="Unassembled WGS sequence"/>
</dbReference>
<comment type="caution">
    <text evidence="1">The sequence shown here is derived from an EMBL/GenBank/DDBJ whole genome shotgun (WGS) entry which is preliminary data.</text>
</comment>
<evidence type="ECO:0000313" key="1">
    <source>
        <dbReference type="EMBL" id="MFK9081014.1"/>
    </source>
</evidence>
<name>A0ACC7MR42_9PSED</name>
<gene>
    <name evidence="1" type="ORF">ACJEBM_10065</name>
</gene>
<keyword evidence="2" id="KW-1185">Reference proteome</keyword>